<dbReference type="EMBL" id="MN739344">
    <property type="protein sequence ID" value="QHS99437.1"/>
    <property type="molecule type" value="Genomic_DNA"/>
</dbReference>
<dbReference type="CDD" id="cd05793">
    <property type="entry name" value="S1_IF1A"/>
    <property type="match status" value="1"/>
</dbReference>
<proteinExistence type="inferred from homology"/>
<dbReference type="SMART" id="SM00652">
    <property type="entry name" value="eIF1a"/>
    <property type="match status" value="1"/>
</dbReference>
<dbReference type="InterPro" id="IPR006196">
    <property type="entry name" value="RNA-binding_domain_S1_IF1"/>
</dbReference>
<sequence>MPNTKGGKKHKRNKNQQKESKNLRLKEPGQEYAQIIKCKGNCRFDVLCFDGKERMAIMCGTMRNRRFVNQNDIVLVSLRDWQDNVCDIIDNYDENLTRKLKDKGLVPKSIKLDVDNHYSDDDDDNMGFIWSTDMPDSDEEDKDESKSSSDSEESEDEDNGKIDLDDI</sequence>
<dbReference type="AlphaFoldDB" id="A0A6C0C4A4"/>
<dbReference type="InterPro" id="IPR001253">
    <property type="entry name" value="TIF_eIF-1A"/>
</dbReference>
<name>A0A6C0C4A4_9ZZZZ</name>
<dbReference type="GO" id="GO:0003723">
    <property type="term" value="F:RNA binding"/>
    <property type="evidence" value="ECO:0007669"/>
    <property type="project" value="InterPro"/>
</dbReference>
<accession>A0A6C0C4A4</accession>
<dbReference type="PANTHER" id="PTHR21668">
    <property type="entry name" value="EIF-1A"/>
    <property type="match status" value="1"/>
</dbReference>
<dbReference type="HAMAP" id="MF_00216">
    <property type="entry name" value="aIF_1A"/>
    <property type="match status" value="1"/>
</dbReference>
<organism evidence="3">
    <name type="scientific">viral metagenome</name>
    <dbReference type="NCBI Taxonomy" id="1070528"/>
    <lineage>
        <taxon>unclassified sequences</taxon>
        <taxon>metagenomes</taxon>
        <taxon>organismal metagenomes</taxon>
    </lineage>
</organism>
<reference evidence="3" key="1">
    <citation type="journal article" date="2020" name="Nature">
        <title>Giant virus diversity and host interactions through global metagenomics.</title>
        <authorList>
            <person name="Schulz F."/>
            <person name="Roux S."/>
            <person name="Paez-Espino D."/>
            <person name="Jungbluth S."/>
            <person name="Walsh D.A."/>
            <person name="Denef V.J."/>
            <person name="McMahon K.D."/>
            <person name="Konstantinidis K.T."/>
            <person name="Eloe-Fadrosh E.A."/>
            <person name="Kyrpides N.C."/>
            <person name="Woyke T."/>
        </authorList>
    </citation>
    <scope>NUCLEOTIDE SEQUENCE</scope>
    <source>
        <strain evidence="3">GVMAG-M-3300020187-37</strain>
    </source>
</reference>
<evidence type="ECO:0000256" key="1">
    <source>
        <dbReference type="SAM" id="MobiDB-lite"/>
    </source>
</evidence>
<dbReference type="InterPro" id="IPR012340">
    <property type="entry name" value="NA-bd_OB-fold"/>
</dbReference>
<evidence type="ECO:0000313" key="3">
    <source>
        <dbReference type="EMBL" id="QHS99437.1"/>
    </source>
</evidence>
<feature type="region of interest" description="Disordered" evidence="1">
    <location>
        <begin position="1"/>
        <end position="26"/>
    </location>
</feature>
<protein>
    <recommendedName>
        <fullName evidence="2">S1-like domain-containing protein</fullName>
    </recommendedName>
</protein>
<dbReference type="PROSITE" id="PS50832">
    <property type="entry name" value="S1_IF1_TYPE"/>
    <property type="match status" value="1"/>
</dbReference>
<dbReference type="Gene3D" id="2.40.50.140">
    <property type="entry name" value="Nucleic acid-binding proteins"/>
    <property type="match status" value="1"/>
</dbReference>
<evidence type="ECO:0000259" key="2">
    <source>
        <dbReference type="PROSITE" id="PS50832"/>
    </source>
</evidence>
<feature type="compositionally biased region" description="Basic residues" evidence="1">
    <location>
        <begin position="1"/>
        <end position="15"/>
    </location>
</feature>
<dbReference type="Pfam" id="PF01176">
    <property type="entry name" value="eIF-1a"/>
    <property type="match status" value="1"/>
</dbReference>
<feature type="region of interest" description="Disordered" evidence="1">
    <location>
        <begin position="123"/>
        <end position="167"/>
    </location>
</feature>
<dbReference type="SUPFAM" id="SSF50249">
    <property type="entry name" value="Nucleic acid-binding proteins"/>
    <property type="match status" value="1"/>
</dbReference>
<feature type="domain" description="S1-like" evidence="2">
    <location>
        <begin position="19"/>
        <end position="93"/>
    </location>
</feature>
<feature type="compositionally biased region" description="Basic and acidic residues" evidence="1">
    <location>
        <begin position="16"/>
        <end position="26"/>
    </location>
</feature>
<dbReference type="GO" id="GO:0003743">
    <property type="term" value="F:translation initiation factor activity"/>
    <property type="evidence" value="ECO:0007669"/>
    <property type="project" value="InterPro"/>
</dbReference>